<sequence>MRKWIPTLVLVLIFAAGVVYASSHNFFRASDPVPQKLMAVHREAVTGIRIEQTGGEPVEMIKQNDGWVMKLPHAYPLNSYAVDNWLNALEAATTGDIIEEQPKNPEKYGIGGQHGWNITVTGNEGAVHKLAVGSTLPSGSSSYVQLESGAVISVAQDSLSGMLLSATEFIDTTPFEWDKAHLSALEWEGTSSSWVLKRGESGPDWTLNGQQIKEEDASSLSDKLINVATSQQLRSTSELKKESHRFTLTVTLDEGKDPKVYQGWTTSDQADTVWIIPPDSNWAYAVSADNVKEIEQAENRN</sequence>
<organism evidence="3 4">
    <name type="scientific">Paenibacillus enshidis</name>
    <dbReference type="NCBI Taxonomy" id="1458439"/>
    <lineage>
        <taxon>Bacteria</taxon>
        <taxon>Bacillati</taxon>
        <taxon>Bacillota</taxon>
        <taxon>Bacilli</taxon>
        <taxon>Bacillales</taxon>
        <taxon>Paenibacillaceae</taxon>
        <taxon>Paenibacillus</taxon>
    </lineage>
</organism>
<dbReference type="Pfam" id="PF14238">
    <property type="entry name" value="DUF4340"/>
    <property type="match status" value="1"/>
</dbReference>
<evidence type="ECO:0000313" key="4">
    <source>
        <dbReference type="Proteomes" id="UP001580346"/>
    </source>
</evidence>
<evidence type="ECO:0000313" key="3">
    <source>
        <dbReference type="EMBL" id="MFB5267235.1"/>
    </source>
</evidence>
<name>A0ABV5ATA4_9BACL</name>
<feature type="domain" description="DUF4340" evidence="2">
    <location>
        <begin position="67"/>
        <end position="240"/>
    </location>
</feature>
<accession>A0ABV5ATA4</accession>
<protein>
    <submittedName>
        <fullName evidence="3">DUF4340 domain-containing protein</fullName>
    </submittedName>
</protein>
<feature type="signal peptide" evidence="1">
    <location>
        <begin position="1"/>
        <end position="21"/>
    </location>
</feature>
<keyword evidence="1" id="KW-0732">Signal</keyword>
<gene>
    <name evidence="3" type="ORF">ACE41H_10615</name>
</gene>
<keyword evidence="4" id="KW-1185">Reference proteome</keyword>
<dbReference type="EMBL" id="JBHHMI010000007">
    <property type="protein sequence ID" value="MFB5267235.1"/>
    <property type="molecule type" value="Genomic_DNA"/>
</dbReference>
<reference evidence="3 4" key="1">
    <citation type="submission" date="2024-09" db="EMBL/GenBank/DDBJ databases">
        <title>Paenibacillus zeirhizospherea sp. nov., isolated from surface of the maize (Zea mays) roots in a horticulture field, Hungary.</title>
        <authorList>
            <person name="Marton D."/>
            <person name="Farkas M."/>
            <person name="Bedics A."/>
            <person name="Toth E."/>
            <person name="Tancsics A."/>
            <person name="Boka K."/>
            <person name="Maroti G."/>
            <person name="Kriszt B."/>
            <person name="Cserhati M."/>
        </authorList>
    </citation>
    <scope>NUCLEOTIDE SEQUENCE [LARGE SCALE GENOMIC DNA]</scope>
    <source>
        <strain evidence="3 4">KCTC 33519</strain>
    </source>
</reference>
<feature type="chain" id="PRO_5045454735" evidence="1">
    <location>
        <begin position="22"/>
        <end position="301"/>
    </location>
</feature>
<evidence type="ECO:0000256" key="1">
    <source>
        <dbReference type="SAM" id="SignalP"/>
    </source>
</evidence>
<proteinExistence type="predicted"/>
<dbReference type="InterPro" id="IPR025641">
    <property type="entry name" value="DUF4340"/>
</dbReference>
<comment type="caution">
    <text evidence="3">The sequence shown here is derived from an EMBL/GenBank/DDBJ whole genome shotgun (WGS) entry which is preliminary data.</text>
</comment>
<evidence type="ECO:0000259" key="2">
    <source>
        <dbReference type="Pfam" id="PF14238"/>
    </source>
</evidence>
<dbReference type="RefSeq" id="WP_375355203.1">
    <property type="nucleotide sequence ID" value="NZ_JBHHMI010000007.1"/>
</dbReference>
<dbReference type="Proteomes" id="UP001580346">
    <property type="component" value="Unassembled WGS sequence"/>
</dbReference>